<evidence type="ECO:0000313" key="3">
    <source>
        <dbReference type="EMBL" id="KIP98689.1"/>
    </source>
</evidence>
<sequence length="319" mass="36409">MPDCLHQRLGLAHAADGQRLIDAHHHLWNLDTHRYPWLQDEVDQHFFLGDYAPLRRNYLPEDYLADSAGQQVLATVHCEAEHERADQVAETRWVHEQHARYGFPNAVVAHVWFHRPDCEEILGRHLQYPLLRGIRSKPVTATRPELAASVRGQAGSMQDEAWLRGFALLAKHGLSWDLRVPYWHLQEAAQVAAAFPEVPIVLNHMGFPWDRSAAGLEGWRTGMQALAAQPNVRVKISELGLRDEPWTLQSNRGVIEETLALFGIERCLFASNYPVAGLRIGYGELVTALNTVLEGYDSTQRDAFFWRNARDFYRIQLKG</sequence>
<evidence type="ECO:0000259" key="2">
    <source>
        <dbReference type="Pfam" id="PF04909"/>
    </source>
</evidence>
<dbReference type="Pfam" id="PF04909">
    <property type="entry name" value="Amidohydro_2"/>
    <property type="match status" value="1"/>
</dbReference>
<dbReference type="PANTHER" id="PTHR43569:SF1">
    <property type="entry name" value="BLL3371 PROTEIN"/>
    <property type="match status" value="1"/>
</dbReference>
<dbReference type="AlphaFoldDB" id="A0A0D0JTB1"/>
<protein>
    <submittedName>
        <fullName evidence="3">Amidohydrolase</fullName>
    </submittedName>
</protein>
<accession>A0A0D0JTB1</accession>
<dbReference type="InterPro" id="IPR032466">
    <property type="entry name" value="Metal_Hydrolase"/>
</dbReference>
<gene>
    <name evidence="3" type="ORF">RU08_15090</name>
</gene>
<name>A0A0D0JTB1_9PSED</name>
<proteinExistence type="inferred from homology"/>
<dbReference type="OrthoDB" id="9787654at2"/>
<organism evidence="3 4">
    <name type="scientific">Pseudomonas fulva</name>
    <dbReference type="NCBI Taxonomy" id="47880"/>
    <lineage>
        <taxon>Bacteria</taxon>
        <taxon>Pseudomonadati</taxon>
        <taxon>Pseudomonadota</taxon>
        <taxon>Gammaproteobacteria</taxon>
        <taxon>Pseudomonadales</taxon>
        <taxon>Pseudomonadaceae</taxon>
        <taxon>Pseudomonas</taxon>
    </lineage>
</organism>
<dbReference type="Proteomes" id="UP000032068">
    <property type="component" value="Unassembled WGS sequence"/>
</dbReference>
<dbReference type="InterPro" id="IPR052350">
    <property type="entry name" value="Metallo-dep_Lactonases"/>
</dbReference>
<comment type="similarity">
    <text evidence="1">Belongs to the metallo-dependent hydrolases superfamily.</text>
</comment>
<dbReference type="PANTHER" id="PTHR43569">
    <property type="entry name" value="AMIDOHYDROLASE"/>
    <property type="match status" value="1"/>
</dbReference>
<evidence type="ECO:0000313" key="4">
    <source>
        <dbReference type="Proteomes" id="UP000032068"/>
    </source>
</evidence>
<keyword evidence="3" id="KW-0378">Hydrolase</keyword>
<dbReference type="Gene3D" id="3.20.20.140">
    <property type="entry name" value="Metal-dependent hydrolases"/>
    <property type="match status" value="1"/>
</dbReference>
<comment type="caution">
    <text evidence="3">The sequence shown here is derived from an EMBL/GenBank/DDBJ whole genome shotgun (WGS) entry which is preliminary data.</text>
</comment>
<dbReference type="SUPFAM" id="SSF51556">
    <property type="entry name" value="Metallo-dependent hydrolases"/>
    <property type="match status" value="1"/>
</dbReference>
<dbReference type="GO" id="GO:0016787">
    <property type="term" value="F:hydrolase activity"/>
    <property type="evidence" value="ECO:0007669"/>
    <property type="project" value="UniProtKB-KW"/>
</dbReference>
<dbReference type="EMBL" id="JXQW01000040">
    <property type="protein sequence ID" value="KIP98689.1"/>
    <property type="molecule type" value="Genomic_DNA"/>
</dbReference>
<feature type="domain" description="Amidohydrolase-related" evidence="2">
    <location>
        <begin position="21"/>
        <end position="315"/>
    </location>
</feature>
<evidence type="ECO:0000256" key="1">
    <source>
        <dbReference type="ARBA" id="ARBA00038310"/>
    </source>
</evidence>
<dbReference type="InterPro" id="IPR006680">
    <property type="entry name" value="Amidohydro-rel"/>
</dbReference>
<reference evidence="3 4" key="1">
    <citation type="submission" date="2014-12" db="EMBL/GenBank/DDBJ databases">
        <title>16Stimator: statistical estimation of ribosomal gene copy numbers from draft genome assemblies.</title>
        <authorList>
            <person name="Perisin M.A."/>
            <person name="Vetter M."/>
            <person name="Gilbert J.A."/>
            <person name="Bergelson J."/>
        </authorList>
    </citation>
    <scope>NUCLEOTIDE SEQUENCE [LARGE SCALE GENOMIC DNA]</scope>
    <source>
        <strain evidence="3 4">MEJ086</strain>
    </source>
</reference>
<dbReference type="RefSeq" id="WP_042554661.1">
    <property type="nucleotide sequence ID" value="NZ_JXQW01000040.1"/>
</dbReference>